<accession>A0A024VVZ1</accession>
<name>A0A024VVZ1_PLAFA</name>
<dbReference type="Proteomes" id="UP000030708">
    <property type="component" value="Unassembled WGS sequence"/>
</dbReference>
<organism evidence="1 2">
    <name type="scientific">Plasmodium falciparum Tanzania</name>
    <name type="common">2000708</name>
    <dbReference type="NCBI Taxonomy" id="1036725"/>
    <lineage>
        <taxon>Eukaryota</taxon>
        <taxon>Sar</taxon>
        <taxon>Alveolata</taxon>
        <taxon>Apicomplexa</taxon>
        <taxon>Aconoidasida</taxon>
        <taxon>Haemosporida</taxon>
        <taxon>Plasmodiidae</taxon>
        <taxon>Plasmodium</taxon>
        <taxon>Plasmodium (Laverania)</taxon>
    </lineage>
</organism>
<evidence type="ECO:0000313" key="1">
    <source>
        <dbReference type="EMBL" id="ETW32642.1"/>
    </source>
</evidence>
<evidence type="ECO:0000313" key="2">
    <source>
        <dbReference type="Proteomes" id="UP000030708"/>
    </source>
</evidence>
<protein>
    <submittedName>
        <fullName evidence="1">Uncharacterized protein</fullName>
    </submittedName>
</protein>
<dbReference type="EMBL" id="KI927197">
    <property type="protein sequence ID" value="ETW32642.1"/>
    <property type="molecule type" value="Genomic_DNA"/>
</dbReference>
<reference evidence="1 2" key="1">
    <citation type="submission" date="2013-02" db="EMBL/GenBank/DDBJ databases">
        <title>The Genome Annotation of Plasmodium falciparum Tanzania (2000708).</title>
        <authorList>
            <consortium name="The Broad Institute Genome Sequencing Platform"/>
            <consortium name="The Broad Institute Genome Sequencing Center for Infectious Disease"/>
            <person name="Neafsey D."/>
            <person name="Hoffman S."/>
            <person name="Volkman S."/>
            <person name="Rosenthal P."/>
            <person name="Walker B."/>
            <person name="Young S.K."/>
            <person name="Zeng Q."/>
            <person name="Gargeya S."/>
            <person name="Fitzgerald M."/>
            <person name="Haas B."/>
            <person name="Abouelleil A."/>
            <person name="Allen A.W."/>
            <person name="Alvarado L."/>
            <person name="Arachchi H.M."/>
            <person name="Berlin A.M."/>
            <person name="Chapman S.B."/>
            <person name="Gainer-Dewar J."/>
            <person name="Goldberg J."/>
            <person name="Griggs A."/>
            <person name="Gujja S."/>
            <person name="Hansen M."/>
            <person name="Howarth C."/>
            <person name="Imamovic A."/>
            <person name="Ireland A."/>
            <person name="Larimer J."/>
            <person name="McCowan C."/>
            <person name="Murphy C."/>
            <person name="Pearson M."/>
            <person name="Poon T.W."/>
            <person name="Priest M."/>
            <person name="Roberts A."/>
            <person name="Saif S."/>
            <person name="Shea T."/>
            <person name="Sisk P."/>
            <person name="Sykes S."/>
            <person name="Wortman J."/>
            <person name="Nusbaum C."/>
            <person name="Birren B."/>
        </authorList>
    </citation>
    <scope>NUCLEOTIDE SEQUENCE [LARGE SCALE GENOMIC DNA]</scope>
    <source>
        <strain evidence="2">Tanzania (2000708)</strain>
    </source>
</reference>
<dbReference type="AlphaFoldDB" id="A0A024VVZ1"/>
<gene>
    <name evidence="1" type="ORF">PFTANZ_06638</name>
</gene>
<reference evidence="1 2" key="2">
    <citation type="submission" date="2013-02" db="EMBL/GenBank/DDBJ databases">
        <title>The Genome Sequence of Plasmodium falciparum Tanzania (2000708).</title>
        <authorList>
            <consortium name="The Broad Institute Genome Sequencing Platform"/>
            <consortium name="The Broad Institute Genome Sequencing Center for Infectious Disease"/>
            <person name="Neafsey D."/>
            <person name="Cheeseman I."/>
            <person name="Volkman S."/>
            <person name="Adams J."/>
            <person name="Walker B."/>
            <person name="Young S.K."/>
            <person name="Zeng Q."/>
            <person name="Gargeya S."/>
            <person name="Fitzgerald M."/>
            <person name="Haas B."/>
            <person name="Abouelleil A."/>
            <person name="Alvarado L."/>
            <person name="Arachchi H.M."/>
            <person name="Berlin A.M."/>
            <person name="Chapman S.B."/>
            <person name="Dewar J."/>
            <person name="Goldberg J."/>
            <person name="Griggs A."/>
            <person name="Gujja S."/>
            <person name="Hansen M."/>
            <person name="Howarth C."/>
            <person name="Imamovic A."/>
            <person name="Larimer J."/>
            <person name="McCowan C."/>
            <person name="Murphy C."/>
            <person name="Neiman D."/>
            <person name="Pearson M."/>
            <person name="Priest M."/>
            <person name="Roberts A."/>
            <person name="Saif S."/>
            <person name="Shea T."/>
            <person name="Sisk P."/>
            <person name="Sykes S."/>
            <person name="Wortman J."/>
            <person name="Nusbaum C."/>
            <person name="Birren B."/>
        </authorList>
    </citation>
    <scope>NUCLEOTIDE SEQUENCE [LARGE SCALE GENOMIC DNA]</scope>
    <source>
        <strain evidence="2">Tanzania (2000708)</strain>
    </source>
</reference>
<proteinExistence type="predicted"/>
<sequence length="200" mass="23972">MKSTTIENCADEQHCNMEEEEVEQIKDECNIKHLKQNDNKINVNQNEQEKFYPYDNINEEEISHPYNLYTNNENYEEKKKKTSNNLTAQNEDIVQEKIHTPFGGDNYNQELEENINKSNIISNNEIYTYNINNSFSIYKNVGNTYDNNINDIQNNKTYVKNNDDQYNVDNNNNWEIPNYRKPNFKATFFVYHFYHSLFNN</sequence>